<organism evidence="2">
    <name type="scientific">Hyperionvirus sp</name>
    <dbReference type="NCBI Taxonomy" id="2487770"/>
    <lineage>
        <taxon>Viruses</taxon>
        <taxon>Varidnaviria</taxon>
        <taxon>Bamfordvirae</taxon>
        <taxon>Nucleocytoviricota</taxon>
        <taxon>Megaviricetes</taxon>
        <taxon>Imitervirales</taxon>
        <taxon>Mimiviridae</taxon>
        <taxon>Klosneuvirinae</taxon>
    </lineage>
</organism>
<evidence type="ECO:0000313" key="2">
    <source>
        <dbReference type="EMBL" id="AYV83425.1"/>
    </source>
</evidence>
<feature type="compositionally biased region" description="Basic and acidic residues" evidence="1">
    <location>
        <begin position="209"/>
        <end position="226"/>
    </location>
</feature>
<gene>
    <name evidence="2" type="ORF">Hyperionvirus6_106</name>
</gene>
<accession>A0A3G5A851</accession>
<dbReference type="EMBL" id="MK072388">
    <property type="protein sequence ID" value="AYV83425.1"/>
    <property type="molecule type" value="Genomic_DNA"/>
</dbReference>
<sequence length="240" mass="27451">MSLSNFASRWTKPVHGRSTMLSENFASHWPNLVHGGPAKPKEVDLLPQPPTPVRESKAEPSKAAIRIAEYLSLLSEEADRVAYWGCDDLQTLHKLIGGKISALGHLSSSISWDLATERRELHEKEEAEYQEMYETEMDWFAEWCAGEEQDEDEQSCFTTENKSSSVEKPIAERQRKKERSEKSSIRARSRIGQKKEMQKKLAATRALTRRQEDIAQRSDRGDKREPIFEVLSQEAVYADV</sequence>
<feature type="region of interest" description="Disordered" evidence="1">
    <location>
        <begin position="151"/>
        <end position="226"/>
    </location>
</feature>
<protein>
    <submittedName>
        <fullName evidence="2">Uncharacterized protein</fullName>
    </submittedName>
</protein>
<feature type="compositionally biased region" description="Polar residues" evidence="1">
    <location>
        <begin position="155"/>
        <end position="166"/>
    </location>
</feature>
<reference evidence="2" key="1">
    <citation type="submission" date="2018-10" db="EMBL/GenBank/DDBJ databases">
        <title>Hidden diversity of soil giant viruses.</title>
        <authorList>
            <person name="Schulz F."/>
            <person name="Alteio L."/>
            <person name="Goudeau D."/>
            <person name="Ryan E.M."/>
            <person name="Malmstrom R.R."/>
            <person name="Blanchard J."/>
            <person name="Woyke T."/>
        </authorList>
    </citation>
    <scope>NUCLEOTIDE SEQUENCE</scope>
    <source>
        <strain evidence="2">HYV1</strain>
    </source>
</reference>
<feature type="compositionally biased region" description="Basic and acidic residues" evidence="1">
    <location>
        <begin position="169"/>
        <end position="184"/>
    </location>
</feature>
<evidence type="ECO:0000256" key="1">
    <source>
        <dbReference type="SAM" id="MobiDB-lite"/>
    </source>
</evidence>
<name>A0A3G5A851_9VIRU</name>
<proteinExistence type="predicted"/>
<feature type="region of interest" description="Disordered" evidence="1">
    <location>
        <begin position="38"/>
        <end position="59"/>
    </location>
</feature>